<reference evidence="6" key="1">
    <citation type="submission" date="2021-03" db="EMBL/GenBank/DDBJ databases">
        <title>Chromosome level genome of the anhydrobiotic midge Polypedilum vanderplanki.</title>
        <authorList>
            <person name="Yoshida Y."/>
            <person name="Kikawada T."/>
            <person name="Gusev O."/>
        </authorList>
    </citation>
    <scope>NUCLEOTIDE SEQUENCE</scope>
    <source>
        <strain evidence="6">NIAS01</strain>
        <tissue evidence="6">Whole body or cell culture</tissue>
    </source>
</reference>
<dbReference type="Pfam" id="PF13639">
    <property type="entry name" value="zf-RING_2"/>
    <property type="match status" value="1"/>
</dbReference>
<dbReference type="GO" id="GO:0031297">
    <property type="term" value="P:replication fork processing"/>
    <property type="evidence" value="ECO:0007669"/>
    <property type="project" value="TreeGrafter"/>
</dbReference>
<dbReference type="GO" id="GO:0005634">
    <property type="term" value="C:nucleus"/>
    <property type="evidence" value="ECO:0007669"/>
    <property type="project" value="TreeGrafter"/>
</dbReference>
<evidence type="ECO:0000313" key="7">
    <source>
        <dbReference type="Proteomes" id="UP001107558"/>
    </source>
</evidence>
<gene>
    <name evidence="6" type="ORF">PVAND_001586</name>
</gene>
<dbReference type="SMART" id="SM00184">
    <property type="entry name" value="RING"/>
    <property type="match status" value="1"/>
</dbReference>
<dbReference type="Gene3D" id="3.30.40.10">
    <property type="entry name" value="Zinc/RING finger domain, C3HC4 (zinc finger)"/>
    <property type="match status" value="1"/>
</dbReference>
<proteinExistence type="predicted"/>
<evidence type="ECO:0000259" key="5">
    <source>
        <dbReference type="PROSITE" id="PS50089"/>
    </source>
</evidence>
<dbReference type="GO" id="GO:0090734">
    <property type="term" value="C:site of DNA damage"/>
    <property type="evidence" value="ECO:0007669"/>
    <property type="project" value="TreeGrafter"/>
</dbReference>
<sequence length="200" mass="22950">MEKFSCSICLNYLDIKSNKIFATNCGHIYDEACLKAALASQNQCPSCRRPNINYFQLFFETDDNQGAKGLNFFSEEDTKAQLAVINKKLDNLSLKMQSINGFRSSSSQTNVPIDNNLNDLFAKIERLERENNDLREIHEMHEIVLANAEKEIAELKDEVRQRNDIINSLQLQNDNLREETNELRLLNNGAAIHVDRLIDL</sequence>
<dbReference type="SUPFAM" id="SSF57850">
    <property type="entry name" value="RING/U-box"/>
    <property type="match status" value="1"/>
</dbReference>
<comment type="caution">
    <text evidence="6">The sequence shown here is derived from an EMBL/GenBank/DDBJ whole genome shotgun (WGS) entry which is preliminary data.</text>
</comment>
<keyword evidence="1 3" id="KW-0863">Zinc-finger</keyword>
<dbReference type="InterPro" id="IPR001841">
    <property type="entry name" value="Znf_RING"/>
</dbReference>
<organism evidence="6 7">
    <name type="scientific">Polypedilum vanderplanki</name>
    <name type="common">Sleeping chironomid midge</name>
    <dbReference type="NCBI Taxonomy" id="319348"/>
    <lineage>
        <taxon>Eukaryota</taxon>
        <taxon>Metazoa</taxon>
        <taxon>Ecdysozoa</taxon>
        <taxon>Arthropoda</taxon>
        <taxon>Hexapoda</taxon>
        <taxon>Insecta</taxon>
        <taxon>Pterygota</taxon>
        <taxon>Neoptera</taxon>
        <taxon>Endopterygota</taxon>
        <taxon>Diptera</taxon>
        <taxon>Nematocera</taxon>
        <taxon>Chironomoidea</taxon>
        <taxon>Chironomidae</taxon>
        <taxon>Chironominae</taxon>
        <taxon>Polypedilum</taxon>
        <taxon>Polypedilum</taxon>
    </lineage>
</organism>
<dbReference type="InterPro" id="IPR052639">
    <property type="entry name" value="TRAIP_ubiq-protein_ligase"/>
</dbReference>
<keyword evidence="7" id="KW-1185">Reference proteome</keyword>
<dbReference type="InterPro" id="IPR013083">
    <property type="entry name" value="Znf_RING/FYVE/PHD"/>
</dbReference>
<keyword evidence="1 3" id="KW-0479">Metal-binding</keyword>
<dbReference type="OrthoDB" id="6105938at2759"/>
<dbReference type="GO" id="GO:0061630">
    <property type="term" value="F:ubiquitin protein ligase activity"/>
    <property type="evidence" value="ECO:0007669"/>
    <property type="project" value="TreeGrafter"/>
</dbReference>
<dbReference type="PANTHER" id="PTHR46569">
    <property type="entry name" value="E3 UBIQUITIN-PROTEIN LIGASE TRAIP"/>
    <property type="match status" value="1"/>
</dbReference>
<keyword evidence="4" id="KW-0175">Coiled coil</keyword>
<keyword evidence="2" id="KW-0862">Zinc</keyword>
<evidence type="ECO:0000256" key="1">
    <source>
        <dbReference type="ARBA" id="ARBA00022771"/>
    </source>
</evidence>
<dbReference type="PROSITE" id="PS50089">
    <property type="entry name" value="ZF_RING_2"/>
    <property type="match status" value="1"/>
</dbReference>
<dbReference type="GO" id="GO:0016567">
    <property type="term" value="P:protein ubiquitination"/>
    <property type="evidence" value="ECO:0007669"/>
    <property type="project" value="TreeGrafter"/>
</dbReference>
<dbReference type="GO" id="GO:0008270">
    <property type="term" value="F:zinc ion binding"/>
    <property type="evidence" value="ECO:0007669"/>
    <property type="project" value="UniProtKB-KW"/>
</dbReference>
<dbReference type="EMBL" id="JADBJN010000003">
    <property type="protein sequence ID" value="KAG5671388.1"/>
    <property type="molecule type" value="Genomic_DNA"/>
</dbReference>
<evidence type="ECO:0000256" key="3">
    <source>
        <dbReference type="PROSITE-ProRule" id="PRU00175"/>
    </source>
</evidence>
<dbReference type="AlphaFoldDB" id="A0A9J6BNE5"/>
<dbReference type="Proteomes" id="UP001107558">
    <property type="component" value="Chromosome 3"/>
</dbReference>
<dbReference type="PANTHER" id="PTHR46569:SF1">
    <property type="entry name" value="E3 UBIQUITIN-PROTEIN LIGASE RFWD3-RELATED"/>
    <property type="match status" value="1"/>
</dbReference>
<evidence type="ECO:0000256" key="4">
    <source>
        <dbReference type="SAM" id="Coils"/>
    </source>
</evidence>
<protein>
    <recommendedName>
        <fullName evidence="5">RING-type domain-containing protein</fullName>
    </recommendedName>
</protein>
<accession>A0A9J6BNE5</accession>
<feature type="coiled-coil region" evidence="4">
    <location>
        <begin position="117"/>
        <end position="189"/>
    </location>
</feature>
<feature type="domain" description="RING-type" evidence="5">
    <location>
        <begin position="6"/>
        <end position="48"/>
    </location>
</feature>
<name>A0A9J6BNE5_POLVA</name>
<evidence type="ECO:0000256" key="2">
    <source>
        <dbReference type="ARBA" id="ARBA00022833"/>
    </source>
</evidence>
<evidence type="ECO:0000313" key="6">
    <source>
        <dbReference type="EMBL" id="KAG5671388.1"/>
    </source>
</evidence>